<dbReference type="InterPro" id="IPR024163">
    <property type="entry name" value="Aerotolerance_reg_N"/>
</dbReference>
<dbReference type="AlphaFoldDB" id="A0A521BK10"/>
<feature type="transmembrane region" description="Helical" evidence="1">
    <location>
        <begin position="652"/>
        <end position="674"/>
    </location>
</feature>
<keyword evidence="1 3" id="KW-0812">Transmembrane</keyword>
<dbReference type="OrthoDB" id="9810200at2"/>
<evidence type="ECO:0000313" key="4">
    <source>
        <dbReference type="Proteomes" id="UP000315971"/>
    </source>
</evidence>
<gene>
    <name evidence="3" type="ORF">SAMN06265350_102262</name>
</gene>
<dbReference type="EMBL" id="FXSZ01000002">
    <property type="protein sequence ID" value="SMO47467.1"/>
    <property type="molecule type" value="Genomic_DNA"/>
</dbReference>
<dbReference type="PANTHER" id="PTHR37464">
    <property type="entry name" value="BLL2463 PROTEIN"/>
    <property type="match status" value="1"/>
</dbReference>
<accession>A0A521BK10</accession>
<keyword evidence="1" id="KW-1133">Transmembrane helix</keyword>
<dbReference type="PANTHER" id="PTHR37464:SF1">
    <property type="entry name" value="BLL2463 PROTEIN"/>
    <property type="match status" value="1"/>
</dbReference>
<reference evidence="3 4" key="1">
    <citation type="submission" date="2017-05" db="EMBL/GenBank/DDBJ databases">
        <authorList>
            <person name="Varghese N."/>
            <person name="Submissions S."/>
        </authorList>
    </citation>
    <scope>NUCLEOTIDE SEQUENCE [LARGE SCALE GENOMIC DNA]</scope>
    <source>
        <strain evidence="3 4">DSM 21342</strain>
    </source>
</reference>
<keyword evidence="4" id="KW-1185">Reference proteome</keyword>
<dbReference type="RefSeq" id="WP_142601805.1">
    <property type="nucleotide sequence ID" value="NZ_FXSZ01000002.1"/>
</dbReference>
<dbReference type="NCBIfam" id="TIGR02226">
    <property type="entry name" value="two_anch"/>
    <property type="match status" value="1"/>
</dbReference>
<feature type="transmembrane region" description="Helical" evidence="1">
    <location>
        <begin position="56"/>
        <end position="78"/>
    </location>
</feature>
<evidence type="ECO:0000313" key="3">
    <source>
        <dbReference type="EMBL" id="SMO47467.1"/>
    </source>
</evidence>
<name>A0A521BK10_9SPHI</name>
<feature type="transmembrane region" description="Helical" evidence="1">
    <location>
        <begin position="6"/>
        <end position="24"/>
    </location>
</feature>
<evidence type="ECO:0000259" key="2">
    <source>
        <dbReference type="Pfam" id="PF07584"/>
    </source>
</evidence>
<feature type="domain" description="Aerotolerance regulator N-terminal" evidence="2">
    <location>
        <begin position="1"/>
        <end position="76"/>
    </location>
</feature>
<keyword evidence="1" id="KW-0472">Membrane</keyword>
<dbReference type="Proteomes" id="UP000315971">
    <property type="component" value="Unassembled WGS sequence"/>
</dbReference>
<organism evidence="3 4">
    <name type="scientific">Solitalea koreensis</name>
    <dbReference type="NCBI Taxonomy" id="543615"/>
    <lineage>
        <taxon>Bacteria</taxon>
        <taxon>Pseudomonadati</taxon>
        <taxon>Bacteroidota</taxon>
        <taxon>Sphingobacteriia</taxon>
        <taxon>Sphingobacteriales</taxon>
        <taxon>Sphingobacteriaceae</taxon>
        <taxon>Solitalea</taxon>
    </lineage>
</organism>
<dbReference type="Pfam" id="PF07584">
    <property type="entry name" value="BatA"/>
    <property type="match status" value="1"/>
</dbReference>
<protein>
    <submittedName>
        <fullName evidence="3">N-terminal double-transmembrane domain-containing protein</fullName>
    </submittedName>
</protein>
<proteinExistence type="predicted"/>
<evidence type="ECO:0000256" key="1">
    <source>
        <dbReference type="SAM" id="Phobius"/>
    </source>
</evidence>
<sequence length="692" mass="78577">MNFLYPSFLYALAGIAIPIIVHLFNFRKFKRVEFTNVRFLKEIKHQTNSRSKLKHLLILASRILSVLFLVLAFAQPFIPKNQTSQAGKNHIYSIYVDNSYSMDARNAEGCLLDEAKRKAKSIATSAGLNDRFQLLTNDFEGKHQRLVDKETFNNFLDEVMISPNKHRMDEIIARQKDLLSTSGNGLKSVYLISDFQLNTIDSEKLRSDSTIRITALPVTGAHTVNVSVDSVWFISPIHKPGETETLVVQLRNFTDQDAESVPVKLLLNGEQKAIGNVKVKARASAIDTLSYKTSSSGWQKGEVQISDYPITFDDKLYFSYKIDDKVNVLTISGNATNPYINAVYRSDDYFSLSNNEENKIDYSLIPQQKLIVLDQLKTLSGGLAQQLKKYLEAGGSVMIFPGLGSDLKSYNDFLLSVGVDRYGKLNYIENKVDLVNLQADVFNGVFENIPHNPDWPKVKRYYTMDNVVRTNRETLMRLQGNQSLISKYRIASGKLYLSSVPLDDSLTNLPRHAVFVPMMYKVAMLSSSRHPLYYVIGQTSTIETAKLPPSVSNNYKFKNKQLEFIPDVRNNESSTNLYIDDQVKKEGIYQFLNGNQELAVFGFNFDRSESDLSYYSDGDLDKILSQKKISLLNTPTEAVGKVIQEENSGIRLWKYCVILCLIFLALEILLIRFWKSSIAEFSIKEQNVMDKV</sequence>
<dbReference type="InterPro" id="IPR011933">
    <property type="entry name" value="Double_TM_dom"/>
</dbReference>